<dbReference type="RefSeq" id="WP_210000695.1">
    <property type="nucleotide sequence ID" value="NZ_BAAAJY010000001.1"/>
</dbReference>
<dbReference type="SMART" id="SM00878">
    <property type="entry name" value="Biotin_carb_C"/>
    <property type="match status" value="1"/>
</dbReference>
<dbReference type="InterPro" id="IPR048429">
    <property type="entry name" value="MCC_alpha_BT"/>
</dbReference>
<dbReference type="Pfam" id="PF02786">
    <property type="entry name" value="CPSase_L_D2"/>
    <property type="match status" value="1"/>
</dbReference>
<evidence type="ECO:0000256" key="8">
    <source>
        <dbReference type="SAM" id="MobiDB-lite"/>
    </source>
</evidence>
<dbReference type="GO" id="GO:0004658">
    <property type="term" value="F:propionyl-CoA carboxylase activity"/>
    <property type="evidence" value="ECO:0007669"/>
    <property type="project" value="UniProtKB-EC"/>
</dbReference>
<dbReference type="InterPro" id="IPR005481">
    <property type="entry name" value="BC-like_N"/>
</dbReference>
<dbReference type="PROSITE" id="PS00866">
    <property type="entry name" value="CPSASE_1"/>
    <property type="match status" value="1"/>
</dbReference>
<dbReference type="EMBL" id="JAGIOF010000001">
    <property type="protein sequence ID" value="MBP2387993.1"/>
    <property type="molecule type" value="Genomic_DNA"/>
</dbReference>
<dbReference type="InterPro" id="IPR005479">
    <property type="entry name" value="CPAse_ATP-bd"/>
</dbReference>
<dbReference type="SUPFAM" id="SSF51246">
    <property type="entry name" value="Rudiment single hybrid motif"/>
    <property type="match status" value="1"/>
</dbReference>
<gene>
    <name evidence="12" type="ORF">JOF47_003504</name>
</gene>
<dbReference type="GO" id="GO:0004075">
    <property type="term" value="F:biotin carboxylase activity"/>
    <property type="evidence" value="ECO:0007669"/>
    <property type="project" value="UniProtKB-EC"/>
</dbReference>
<evidence type="ECO:0000256" key="3">
    <source>
        <dbReference type="ARBA" id="ARBA00022598"/>
    </source>
</evidence>
<dbReference type="InterPro" id="IPR005482">
    <property type="entry name" value="Biotin_COase_C"/>
</dbReference>
<dbReference type="InterPro" id="IPR016185">
    <property type="entry name" value="PreATP-grasp_dom_sf"/>
</dbReference>
<evidence type="ECO:0000256" key="7">
    <source>
        <dbReference type="PROSITE-ProRule" id="PRU00409"/>
    </source>
</evidence>
<dbReference type="PROSITE" id="PS50968">
    <property type="entry name" value="BIOTINYL_LIPOYL"/>
    <property type="match status" value="1"/>
</dbReference>
<feature type="domain" description="ATP-grasp" evidence="10">
    <location>
        <begin position="134"/>
        <end position="343"/>
    </location>
</feature>
<evidence type="ECO:0000259" key="11">
    <source>
        <dbReference type="PROSITE" id="PS50979"/>
    </source>
</evidence>
<keyword evidence="6" id="KW-0092">Biotin</keyword>
<protein>
    <recommendedName>
        <fullName evidence="2">biotin carboxylase</fullName>
        <ecNumber evidence="2">6.3.4.14</ecNumber>
    </recommendedName>
</protein>
<comment type="cofactor">
    <cofactor evidence="1">
        <name>biotin</name>
        <dbReference type="ChEBI" id="CHEBI:57586"/>
    </cofactor>
</comment>
<feature type="domain" description="Biotin carboxylation" evidence="11">
    <location>
        <begin position="15"/>
        <end position="472"/>
    </location>
</feature>
<dbReference type="CDD" id="cd06850">
    <property type="entry name" value="biotinyl_domain"/>
    <property type="match status" value="1"/>
</dbReference>
<sequence length="723" mass="77471">MTTNPSNTELFDASLFDTVLVANRGEIAVRVIRTLKRMGIRSVAIYSDADAGALHVREADVAVRVGASPAADSYLDIEAVIEACRRSDAQAVHPGYGFLSENVEFARALKNAGIVFIGPGIDALLLMGDKIRSKNHVAAHDVPVTPGIAEPELSDEELIDAAAEIGFPVLIKPSAGGGGKGMVAVDSPDELPAALASARRTALSSFGDDTLFLERLVRSPRHIEVQILADTHGNTVHLGERECSLQRRHQKVIEEAPSPLLEHQADGERIRAEIGAAAVAAAESVNYVGAGTVEFLVSDEAPGEFFFMEMNTRLQVEHPVTEEVVRIRGGRIDLVEAQVRIAAGQPLGFTQEDVTLAGHAIEARVYAEDPARDFMPSTGTLLRVEEPAGQHVRVDSCLLEGFAVSPHYDPMLAKVVAWGSDRDQALGRLDGALARMVVLGVLTNIEYLRLLLNDPDVRAGNLDTTLIERKMPGMVFHAVGDAELVLAAGLALDRHPGTGGTWRARDSWRLGGPARTRSLLELDGELRVLHSIPGTSTSGAGGRTFMVGDESFEFTTLGHEDCAVNGIRQRVAVAFGEDSTLWLSRDGWVSCLRVVGREEELHRELAGLSREEGTASPEVRSPMPGTVIAVGVVDGQQVREGDVLVTIEAMKMEHPMRSPGEGTVRIGRLRVGDLVKAQQVVATVTSTSTSSVTNNGRPDPHEPLDGSTGSNNSNDPEEARMPS</sequence>
<reference evidence="12 13" key="1">
    <citation type="submission" date="2021-03" db="EMBL/GenBank/DDBJ databases">
        <title>Sequencing the genomes of 1000 actinobacteria strains.</title>
        <authorList>
            <person name="Klenk H.-P."/>
        </authorList>
    </citation>
    <scope>NUCLEOTIDE SEQUENCE [LARGE SCALE GENOMIC DNA]</scope>
    <source>
        <strain evidence="12 13">DSM 15797</strain>
    </source>
</reference>
<keyword evidence="13" id="KW-1185">Reference proteome</keyword>
<dbReference type="InterPro" id="IPR011761">
    <property type="entry name" value="ATP-grasp"/>
</dbReference>
<dbReference type="PROSITE" id="PS00867">
    <property type="entry name" value="CPSASE_2"/>
    <property type="match status" value="1"/>
</dbReference>
<dbReference type="PANTHER" id="PTHR18866">
    <property type="entry name" value="CARBOXYLASE:PYRUVATE/ACETYL-COA/PROPIONYL-COA CARBOXYLASE"/>
    <property type="match status" value="1"/>
</dbReference>
<dbReference type="Gene3D" id="3.30.470.20">
    <property type="entry name" value="ATP-grasp fold, B domain"/>
    <property type="match status" value="1"/>
</dbReference>
<feature type="region of interest" description="Disordered" evidence="8">
    <location>
        <begin position="683"/>
        <end position="723"/>
    </location>
</feature>
<dbReference type="PROSITE" id="PS50975">
    <property type="entry name" value="ATP_GRASP"/>
    <property type="match status" value="1"/>
</dbReference>
<keyword evidence="3 12" id="KW-0436">Ligase</keyword>
<dbReference type="InterPro" id="IPR011054">
    <property type="entry name" value="Rudment_hybrid_motif"/>
</dbReference>
<dbReference type="InterPro" id="IPR011764">
    <property type="entry name" value="Biotin_carboxylation_dom"/>
</dbReference>
<feature type="domain" description="Lipoyl-binding" evidence="9">
    <location>
        <begin position="609"/>
        <end position="685"/>
    </location>
</feature>
<name>A0ABS4XHV3_9MICC</name>
<dbReference type="Pfam" id="PF21139">
    <property type="entry name" value="BT_MCC_alpha"/>
    <property type="match status" value="1"/>
</dbReference>
<keyword evidence="4 7" id="KW-0547">Nucleotide-binding</keyword>
<dbReference type="Gene3D" id="2.40.50.100">
    <property type="match status" value="1"/>
</dbReference>
<dbReference type="SUPFAM" id="SSF56059">
    <property type="entry name" value="Glutathione synthetase ATP-binding domain-like"/>
    <property type="match status" value="1"/>
</dbReference>
<evidence type="ECO:0000256" key="6">
    <source>
        <dbReference type="ARBA" id="ARBA00023267"/>
    </source>
</evidence>
<dbReference type="InterPro" id="IPR000089">
    <property type="entry name" value="Biotin_lipoyl"/>
</dbReference>
<dbReference type="InterPro" id="IPR001882">
    <property type="entry name" value="Biotin_BS"/>
</dbReference>
<evidence type="ECO:0000256" key="4">
    <source>
        <dbReference type="ARBA" id="ARBA00022741"/>
    </source>
</evidence>
<dbReference type="Pfam" id="PF02785">
    <property type="entry name" value="Biotin_carb_C"/>
    <property type="match status" value="1"/>
</dbReference>
<evidence type="ECO:0000313" key="12">
    <source>
        <dbReference type="EMBL" id="MBP2387993.1"/>
    </source>
</evidence>
<proteinExistence type="predicted"/>
<evidence type="ECO:0000259" key="10">
    <source>
        <dbReference type="PROSITE" id="PS50975"/>
    </source>
</evidence>
<accession>A0ABS4XHV3</accession>
<evidence type="ECO:0000256" key="1">
    <source>
        <dbReference type="ARBA" id="ARBA00001953"/>
    </source>
</evidence>
<dbReference type="GO" id="GO:0003989">
    <property type="term" value="F:acetyl-CoA carboxylase activity"/>
    <property type="evidence" value="ECO:0007669"/>
    <property type="project" value="UniProtKB-EC"/>
</dbReference>
<dbReference type="PROSITE" id="PS50979">
    <property type="entry name" value="BC"/>
    <property type="match status" value="1"/>
</dbReference>
<dbReference type="PANTHER" id="PTHR18866:SF33">
    <property type="entry name" value="METHYLCROTONOYL-COA CARBOXYLASE SUBUNIT ALPHA, MITOCHONDRIAL-RELATED"/>
    <property type="match status" value="1"/>
</dbReference>
<dbReference type="Pfam" id="PF00364">
    <property type="entry name" value="Biotin_lipoyl"/>
    <property type="match status" value="1"/>
</dbReference>
<dbReference type="InterPro" id="IPR011053">
    <property type="entry name" value="Single_hybrid_motif"/>
</dbReference>
<evidence type="ECO:0000256" key="2">
    <source>
        <dbReference type="ARBA" id="ARBA00013263"/>
    </source>
</evidence>
<dbReference type="SUPFAM" id="SSF52440">
    <property type="entry name" value="PreATP-grasp domain"/>
    <property type="match status" value="1"/>
</dbReference>
<dbReference type="EC" id="6.3.4.14" evidence="2"/>
<dbReference type="PROSITE" id="PS00188">
    <property type="entry name" value="BIOTIN"/>
    <property type="match status" value="1"/>
</dbReference>
<dbReference type="Pfam" id="PF00289">
    <property type="entry name" value="Biotin_carb_N"/>
    <property type="match status" value="1"/>
</dbReference>
<feature type="compositionally biased region" description="Low complexity" evidence="8">
    <location>
        <begin position="683"/>
        <end position="693"/>
    </location>
</feature>
<evidence type="ECO:0000256" key="5">
    <source>
        <dbReference type="ARBA" id="ARBA00022840"/>
    </source>
</evidence>
<dbReference type="SUPFAM" id="SSF51230">
    <property type="entry name" value="Single hybrid motif"/>
    <property type="match status" value="1"/>
</dbReference>
<dbReference type="Proteomes" id="UP001296993">
    <property type="component" value="Unassembled WGS sequence"/>
</dbReference>
<organism evidence="12 13">
    <name type="scientific">Paeniglutamicibacter kerguelensis</name>
    <dbReference type="NCBI Taxonomy" id="254788"/>
    <lineage>
        <taxon>Bacteria</taxon>
        <taxon>Bacillati</taxon>
        <taxon>Actinomycetota</taxon>
        <taxon>Actinomycetes</taxon>
        <taxon>Micrococcales</taxon>
        <taxon>Micrococcaceae</taxon>
        <taxon>Paeniglutamicibacter</taxon>
    </lineage>
</organism>
<evidence type="ECO:0000259" key="9">
    <source>
        <dbReference type="PROSITE" id="PS50968"/>
    </source>
</evidence>
<keyword evidence="5 7" id="KW-0067">ATP-binding</keyword>
<comment type="caution">
    <text evidence="12">The sequence shown here is derived from an EMBL/GenBank/DDBJ whole genome shotgun (WGS) entry which is preliminary data.</text>
</comment>
<evidence type="ECO:0000313" key="13">
    <source>
        <dbReference type="Proteomes" id="UP001296993"/>
    </source>
</evidence>
<dbReference type="InterPro" id="IPR050856">
    <property type="entry name" value="Biotin_carboxylase_complex"/>
</dbReference>